<keyword evidence="4 11" id="KW-0347">Helicase</keyword>
<evidence type="ECO:0000259" key="13">
    <source>
        <dbReference type="PROSITE" id="PS51198"/>
    </source>
</evidence>
<evidence type="ECO:0000256" key="1">
    <source>
        <dbReference type="ARBA" id="ARBA00009922"/>
    </source>
</evidence>
<keyword evidence="7" id="KW-0413">Isomerase</keyword>
<evidence type="ECO:0000259" key="14">
    <source>
        <dbReference type="PROSITE" id="PS51217"/>
    </source>
</evidence>
<keyword evidence="6" id="KW-0238">DNA-binding</keyword>
<dbReference type="CDD" id="cd18807">
    <property type="entry name" value="SF1_C_UvrD"/>
    <property type="match status" value="1"/>
</dbReference>
<dbReference type="InterPro" id="IPR013986">
    <property type="entry name" value="DExx_box_DNA_helicase_dom_sf"/>
</dbReference>
<reference evidence="15 16" key="1">
    <citation type="submission" date="2014-07" db="EMBL/GenBank/DDBJ databases">
        <authorList>
            <person name="Wibberg Daniel"/>
        </authorList>
    </citation>
    <scope>NUCLEOTIDE SEQUENCE [LARGE SCALE GENOMIC DNA]</scope>
</reference>
<evidence type="ECO:0000256" key="7">
    <source>
        <dbReference type="ARBA" id="ARBA00023235"/>
    </source>
</evidence>
<evidence type="ECO:0000256" key="3">
    <source>
        <dbReference type="ARBA" id="ARBA00022801"/>
    </source>
</evidence>
<protein>
    <recommendedName>
        <fullName evidence="9">DNA 3'-5' helicase</fullName>
        <ecNumber evidence="9">5.6.2.4</ecNumber>
    </recommendedName>
</protein>
<feature type="domain" description="UvrD-like helicase C-terminal" evidence="14">
    <location>
        <begin position="348"/>
        <end position="619"/>
    </location>
</feature>
<dbReference type="AlphaFoldDB" id="A0A090IXI9"/>
<dbReference type="Pfam" id="PF13361">
    <property type="entry name" value="UvrD_C"/>
    <property type="match status" value="1"/>
</dbReference>
<dbReference type="PANTHER" id="PTHR11070">
    <property type="entry name" value="UVRD / RECB / PCRA DNA HELICASE FAMILY MEMBER"/>
    <property type="match status" value="1"/>
</dbReference>
<dbReference type="GO" id="GO:0000725">
    <property type="term" value="P:recombinational repair"/>
    <property type="evidence" value="ECO:0007669"/>
    <property type="project" value="TreeGrafter"/>
</dbReference>
<feature type="compositionally biased region" description="Polar residues" evidence="12">
    <location>
        <begin position="15"/>
        <end position="27"/>
    </location>
</feature>
<dbReference type="CDD" id="cd17932">
    <property type="entry name" value="DEXQc_UvrD"/>
    <property type="match status" value="1"/>
</dbReference>
<feature type="region of interest" description="Disordered" evidence="12">
    <location>
        <begin position="1"/>
        <end position="28"/>
    </location>
</feature>
<evidence type="ECO:0000256" key="6">
    <source>
        <dbReference type="ARBA" id="ARBA00023125"/>
    </source>
</evidence>
<evidence type="ECO:0000256" key="9">
    <source>
        <dbReference type="ARBA" id="ARBA00034808"/>
    </source>
</evidence>
<evidence type="ECO:0000313" key="15">
    <source>
        <dbReference type="EMBL" id="CEE01173.1"/>
    </source>
</evidence>
<dbReference type="GO" id="GO:0003677">
    <property type="term" value="F:DNA binding"/>
    <property type="evidence" value="ECO:0007669"/>
    <property type="project" value="UniProtKB-KW"/>
</dbReference>
<dbReference type="InterPro" id="IPR014016">
    <property type="entry name" value="UvrD-like_ATP-bd"/>
</dbReference>
<dbReference type="RefSeq" id="WP_051989043.1">
    <property type="nucleotide sequence ID" value="NZ_CCRF01000043.1"/>
</dbReference>
<sequence>MEERKTEFTKKYEDNNSQGSKSNQESTFYPFPAGATKRKIHKTNLADTKTTIDLVKNSEKDAYYFRALEKRGIKLNQSQLEAVRHFTGPALVLAGAGSGKTRLLTSRVGYLIAYHQVAPSQILLLTFTKKAADEMKERLSTLPGLSWQMVRHILTGTYHSIFLQILRGQGDRRQILSNEKHKHTILKIIMKEMNLSDAYEPETLVALLSHYKNKMLQVSDLPEKSPVDKEIKSILQTYEQRKRENNYMDFDDILLDAYHLMKNHPGLLHTLQGRFQFILCDEWQDTNPIQYELIKMLAAPQNNLFVVGDDDQTIFEFNGADSSIILNFSKNFQETKTYYLNVNYRSTTSIVGLANTIISFNKNRYEKKLDATMESELDPSFIRPSTADEEATIIIENILSAVHRGQRNFKDFAILYRNNSNNRAIFDELVLRGIPFVTFGSSYTFYEHGLIKPVLDHLRLAIDGRNLDAVKGILPTLYLNREKTGLFIEERDLFHPAKNLLIHALEIPHLKEFQKKQIRQRIQLIEKINQKKPMKAVRAIRQVYDKYMETDERKHVTTHKEIMREMLAELESSARRFETVSEFLCFVDIIIERNKEMEKLRKDPEANVVKLMTIHKAKGLEFPVVYLLGASDTILPHKSAIEANVREDMIFNERKKSDPAIEEERRLVYVAVTRAKEELYISSPAEYRGEKLKVSRFLLEAFTDPEAERDQSVWGQTRSNSKQQKGEKRLVESILVWDCKNPKCNAWMRIDSYEDSLLEEKSCPLCNEKMEQSIKDIYR</sequence>
<dbReference type="Gene3D" id="1.10.10.160">
    <property type="match status" value="1"/>
</dbReference>
<dbReference type="PANTHER" id="PTHR11070:SF2">
    <property type="entry name" value="ATP-DEPENDENT DNA HELICASE SRS2"/>
    <property type="match status" value="1"/>
</dbReference>
<dbReference type="EC" id="5.6.2.4" evidence="9"/>
<dbReference type="InterPro" id="IPR000212">
    <property type="entry name" value="DNA_helicase_UvrD/REP"/>
</dbReference>
<name>A0A090IXI9_9BACI</name>
<evidence type="ECO:0000256" key="2">
    <source>
        <dbReference type="ARBA" id="ARBA00022741"/>
    </source>
</evidence>
<evidence type="ECO:0000256" key="10">
    <source>
        <dbReference type="ARBA" id="ARBA00048988"/>
    </source>
</evidence>
<dbReference type="InterPro" id="IPR025916">
    <property type="entry name" value="YdjO"/>
</dbReference>
<feature type="domain" description="UvrD-like helicase ATP-binding" evidence="13">
    <location>
        <begin position="73"/>
        <end position="347"/>
    </location>
</feature>
<keyword evidence="2 11" id="KW-0547">Nucleotide-binding</keyword>
<dbReference type="SUPFAM" id="SSF52540">
    <property type="entry name" value="P-loop containing nucleoside triphosphate hydrolases"/>
    <property type="match status" value="1"/>
</dbReference>
<evidence type="ECO:0000256" key="11">
    <source>
        <dbReference type="PROSITE-ProRule" id="PRU00560"/>
    </source>
</evidence>
<dbReference type="PROSITE" id="PS51198">
    <property type="entry name" value="UVRD_HELICASE_ATP_BIND"/>
    <property type="match status" value="1"/>
</dbReference>
<dbReference type="GO" id="GO:0005524">
    <property type="term" value="F:ATP binding"/>
    <property type="evidence" value="ECO:0007669"/>
    <property type="project" value="UniProtKB-UniRule"/>
</dbReference>
<dbReference type="Pfam" id="PF00580">
    <property type="entry name" value="UvrD-helicase"/>
    <property type="match status" value="1"/>
</dbReference>
<comment type="catalytic activity">
    <reaction evidence="8">
        <text>Couples ATP hydrolysis with the unwinding of duplex DNA by translocating in the 3'-5' direction.</text>
        <dbReference type="EC" id="5.6.2.4"/>
    </reaction>
</comment>
<dbReference type="Pfam" id="PF14169">
    <property type="entry name" value="YdjO"/>
    <property type="match status" value="1"/>
</dbReference>
<organism evidence="15 16">
    <name type="scientific">Caldibacillus thermoamylovorans</name>
    <dbReference type="NCBI Taxonomy" id="35841"/>
    <lineage>
        <taxon>Bacteria</taxon>
        <taxon>Bacillati</taxon>
        <taxon>Bacillota</taxon>
        <taxon>Bacilli</taxon>
        <taxon>Bacillales</taxon>
        <taxon>Bacillaceae</taxon>
        <taxon>Caldibacillus</taxon>
    </lineage>
</organism>
<dbReference type="Proteomes" id="UP000040576">
    <property type="component" value="Unassembled WGS sequence"/>
</dbReference>
<evidence type="ECO:0000313" key="16">
    <source>
        <dbReference type="Proteomes" id="UP000040576"/>
    </source>
</evidence>
<proteinExistence type="inferred from homology"/>
<dbReference type="GO" id="GO:0043138">
    <property type="term" value="F:3'-5' DNA helicase activity"/>
    <property type="evidence" value="ECO:0007669"/>
    <property type="project" value="UniProtKB-EC"/>
</dbReference>
<evidence type="ECO:0000256" key="12">
    <source>
        <dbReference type="SAM" id="MobiDB-lite"/>
    </source>
</evidence>
<dbReference type="PROSITE" id="PS51217">
    <property type="entry name" value="UVRD_HELICASE_CTER"/>
    <property type="match status" value="1"/>
</dbReference>
<comment type="catalytic activity">
    <reaction evidence="10">
        <text>ATP + H2O = ADP + phosphate + H(+)</text>
        <dbReference type="Rhea" id="RHEA:13065"/>
        <dbReference type="ChEBI" id="CHEBI:15377"/>
        <dbReference type="ChEBI" id="CHEBI:15378"/>
        <dbReference type="ChEBI" id="CHEBI:30616"/>
        <dbReference type="ChEBI" id="CHEBI:43474"/>
        <dbReference type="ChEBI" id="CHEBI:456216"/>
        <dbReference type="EC" id="5.6.2.4"/>
    </reaction>
</comment>
<dbReference type="InterPro" id="IPR014017">
    <property type="entry name" value="DNA_helicase_UvrD-like_C"/>
</dbReference>
<dbReference type="GO" id="GO:0016887">
    <property type="term" value="F:ATP hydrolysis activity"/>
    <property type="evidence" value="ECO:0007669"/>
    <property type="project" value="RHEA"/>
</dbReference>
<dbReference type="EMBL" id="CCRF01000043">
    <property type="protein sequence ID" value="CEE01173.1"/>
    <property type="molecule type" value="Genomic_DNA"/>
</dbReference>
<gene>
    <name evidence="15" type="ORF">BT1A1_1341</name>
</gene>
<accession>A0A090IXI9</accession>
<evidence type="ECO:0000256" key="8">
    <source>
        <dbReference type="ARBA" id="ARBA00034617"/>
    </source>
</evidence>
<evidence type="ECO:0000256" key="4">
    <source>
        <dbReference type="ARBA" id="ARBA00022806"/>
    </source>
</evidence>
<evidence type="ECO:0000256" key="5">
    <source>
        <dbReference type="ARBA" id="ARBA00022840"/>
    </source>
</evidence>
<dbReference type="Gene3D" id="1.10.486.10">
    <property type="entry name" value="PCRA, domain 4"/>
    <property type="match status" value="1"/>
</dbReference>
<keyword evidence="3 11" id="KW-0378">Hydrolase</keyword>
<feature type="compositionally biased region" description="Basic and acidic residues" evidence="12">
    <location>
        <begin position="1"/>
        <end position="14"/>
    </location>
</feature>
<dbReference type="GO" id="GO:0005829">
    <property type="term" value="C:cytosol"/>
    <property type="evidence" value="ECO:0007669"/>
    <property type="project" value="TreeGrafter"/>
</dbReference>
<dbReference type="GO" id="GO:0033202">
    <property type="term" value="C:DNA helicase complex"/>
    <property type="evidence" value="ECO:0007669"/>
    <property type="project" value="TreeGrafter"/>
</dbReference>
<feature type="binding site" evidence="11">
    <location>
        <begin position="94"/>
        <end position="101"/>
    </location>
    <ligand>
        <name>ATP</name>
        <dbReference type="ChEBI" id="CHEBI:30616"/>
    </ligand>
</feature>
<dbReference type="Gene3D" id="3.40.50.300">
    <property type="entry name" value="P-loop containing nucleotide triphosphate hydrolases"/>
    <property type="match status" value="2"/>
</dbReference>
<keyword evidence="16" id="KW-1185">Reference proteome</keyword>
<dbReference type="InterPro" id="IPR027417">
    <property type="entry name" value="P-loop_NTPase"/>
</dbReference>
<keyword evidence="5 11" id="KW-0067">ATP-binding</keyword>
<comment type="similarity">
    <text evidence="1">Belongs to the helicase family. UvrD subfamily.</text>
</comment>